<accession>A0ABR6U4F0</accession>
<evidence type="ECO:0000313" key="2">
    <source>
        <dbReference type="Proteomes" id="UP000604001"/>
    </source>
</evidence>
<proteinExistence type="predicted"/>
<sequence>MEDLDAQLRHATGGRLSYDARAGELRLRAAAGEARAGDPADPADLVVRVGKEAVRNAMQSALLAAESPSVPDGALAAGARALLAAYDREPAVAERLLRRSAAQFEGTAAARRRRRG</sequence>
<gene>
    <name evidence="1" type="ORF">H7344_03250</name>
</gene>
<dbReference type="Proteomes" id="UP000604001">
    <property type="component" value="Unassembled WGS sequence"/>
</dbReference>
<dbReference type="RefSeq" id="WP_186344542.1">
    <property type="nucleotide sequence ID" value="NZ_BMMR01000001.1"/>
</dbReference>
<evidence type="ECO:0008006" key="3">
    <source>
        <dbReference type="Google" id="ProtNLM"/>
    </source>
</evidence>
<reference evidence="1 2" key="1">
    <citation type="submission" date="2020-08" db="EMBL/GenBank/DDBJ databases">
        <title>novel species in genus Nocardioides.</title>
        <authorList>
            <person name="Zhang G."/>
        </authorList>
    </citation>
    <scope>NUCLEOTIDE SEQUENCE [LARGE SCALE GENOMIC DNA]</scope>
    <source>
        <strain evidence="1 2">SC8A-24</strain>
    </source>
</reference>
<comment type="caution">
    <text evidence="1">The sequence shown here is derived from an EMBL/GenBank/DDBJ whole genome shotgun (WGS) entry which is preliminary data.</text>
</comment>
<evidence type="ECO:0000313" key="1">
    <source>
        <dbReference type="EMBL" id="MBC2959311.1"/>
    </source>
</evidence>
<protein>
    <recommendedName>
        <fullName evidence="3">YbaB/EbfC family DNA-binding protein</fullName>
    </recommendedName>
</protein>
<dbReference type="EMBL" id="JACMYC010000001">
    <property type="protein sequence ID" value="MBC2959311.1"/>
    <property type="molecule type" value="Genomic_DNA"/>
</dbReference>
<name>A0ABR6U4F0_9ACTN</name>
<organism evidence="1 2">
    <name type="scientific">Nocardioides deserti</name>
    <dbReference type="NCBI Taxonomy" id="1588644"/>
    <lineage>
        <taxon>Bacteria</taxon>
        <taxon>Bacillati</taxon>
        <taxon>Actinomycetota</taxon>
        <taxon>Actinomycetes</taxon>
        <taxon>Propionibacteriales</taxon>
        <taxon>Nocardioidaceae</taxon>
        <taxon>Nocardioides</taxon>
    </lineage>
</organism>
<keyword evidence="2" id="KW-1185">Reference proteome</keyword>